<evidence type="ECO:0000313" key="2">
    <source>
        <dbReference type="Proteomes" id="UP000596049"/>
    </source>
</evidence>
<keyword evidence="2" id="KW-1185">Reference proteome</keyword>
<proteinExistence type="predicted"/>
<evidence type="ECO:0000313" key="1">
    <source>
        <dbReference type="EMBL" id="QQP14401.1"/>
    </source>
</evidence>
<gene>
    <name evidence="1" type="ORF">FJQ98_10500</name>
</gene>
<evidence type="ECO:0008006" key="3">
    <source>
        <dbReference type="Google" id="ProtNLM"/>
    </source>
</evidence>
<dbReference type="Proteomes" id="UP000596049">
    <property type="component" value="Chromosome"/>
</dbReference>
<dbReference type="RefSeq" id="WP_053593011.1">
    <property type="nucleotide sequence ID" value="NZ_CP067341.1"/>
</dbReference>
<sequence length="590" mass="67819">MKPKLKDSVYYVPIEDGIYFAGLSGSKVMRGENLYKWFESLLPFLDGSHDIDQILEMIPERRHVFVKEFIGQLYERDYILDKTEDDIPIQHSLKEKFESSIRFIEQYSSTPNTTFKRFRGSTIGIYGSSYTAFMVAQALIRMGTEKVVLMGGNFKWDIKEKYAESITNSEERNDFNLSVVTEEKLETNLHNINVFICLNDLSKTENWSLIQHINKNYQIPILPVNMYEDSLYIGPWIGQGTNRCSSCINEQLYLPPGNESAFENIAQKIVAYLISLEVFSYTGGLRTGKKNCVDHSIQLNNQLETTYHYIPRINTCEGCVETQVVGRLNDEVEYEIGEVFLDNLHKLVSPYLGIITHIDEFDLSQTVLSQCSVSISEVGNFSVAARNNMLARFYAIMFGVTNYYQKKLIDNENSMIIFGRSSLEALYKAIVLEMEKNCLESQEILWTPYQDSLTSYASYLERMITIDDQESINICYILTTFELFIFKVTVDGKDFYAAHMNKEKALEDTLEKALFTTMFGQEQTGIYPLVNPSTLNNDEANHFQDVIQQKIASNQFKMTCKELSLLPFINQLGLKIFSIQVSFTGGYLYE</sequence>
<dbReference type="Gene3D" id="3.90.930.60">
    <property type="match status" value="1"/>
</dbReference>
<dbReference type="EMBL" id="CP067341">
    <property type="protein sequence ID" value="QQP14401.1"/>
    <property type="molecule type" value="Genomic_DNA"/>
</dbReference>
<name>A0ABX7AWU0_9BACI</name>
<reference evidence="1 2" key="1">
    <citation type="submission" date="2020-01" db="EMBL/GenBank/DDBJ databases">
        <authorList>
            <person name="Liu G."/>
            <person name="Liu B."/>
        </authorList>
    </citation>
    <scope>NUCLEOTIDE SEQUENCE [LARGE SCALE GENOMIC DNA]</scope>
    <source>
        <strain evidence="1 2">FJAT-51161</strain>
    </source>
</reference>
<organism evidence="1 2">
    <name type="scientific">Lysinibacillus agricola</name>
    <dbReference type="NCBI Taxonomy" id="2590012"/>
    <lineage>
        <taxon>Bacteria</taxon>
        <taxon>Bacillati</taxon>
        <taxon>Bacillota</taxon>
        <taxon>Bacilli</taxon>
        <taxon>Bacillales</taxon>
        <taxon>Bacillaceae</taxon>
        <taxon>Lysinibacillus</taxon>
    </lineage>
</organism>
<protein>
    <recommendedName>
        <fullName evidence="3">YcaO domain-containing protein</fullName>
    </recommendedName>
</protein>
<accession>A0ABX7AWU0</accession>